<keyword evidence="3" id="KW-0813">Transport</keyword>
<sequence>MSRPRDDGRPVAGDADGAAEQASIWPKLAGSSGMPPWVPRALVLAMATVAAFGAGWWLLVRLEGLLTLVLVSLFLALAIEPAVNWLAAQGWPRAAATGVVFVVLLVLLGTFFTVLGSMLVAQIVNLAADVPQRVGATIEWLNDSFDLGWSSATLVDQLRVASTRVQDYATSLAGGVWGASTTVLGLVFQGLTVMLFTFYLAADGPRFRRAVCSVLTPQTQREVLRAWEIAITKTGGYIYSRGLLALICGLAHYVFFTLIDLPFAFALAVWVGVLSQFIPTVGTYLGGLMPILIGLLDDPWSALWVLLFIVAYQQVENYWLQPKITARTLDMHPAVAFAAVIAGAAILGPHGALLALPAGASLQAFLSNYIRRYKVEEHPLVAPQDRGDASPAAPARDPSAASRGGSPGGTVA</sequence>
<evidence type="ECO:0000256" key="9">
    <source>
        <dbReference type="SAM" id="Phobius"/>
    </source>
</evidence>
<feature type="transmembrane region" description="Helical" evidence="9">
    <location>
        <begin position="99"/>
        <end position="124"/>
    </location>
</feature>
<keyword evidence="4" id="KW-1003">Cell membrane</keyword>
<feature type="transmembrane region" description="Helical" evidence="9">
    <location>
        <begin position="243"/>
        <end position="271"/>
    </location>
</feature>
<keyword evidence="11" id="KW-1185">Reference proteome</keyword>
<evidence type="ECO:0000256" key="2">
    <source>
        <dbReference type="ARBA" id="ARBA00009773"/>
    </source>
</evidence>
<comment type="subcellular location">
    <subcellularLocation>
        <location evidence="1">Cell membrane</location>
        <topology evidence="1">Multi-pass membrane protein</topology>
    </subcellularLocation>
</comment>
<evidence type="ECO:0000256" key="1">
    <source>
        <dbReference type="ARBA" id="ARBA00004651"/>
    </source>
</evidence>
<feature type="region of interest" description="Disordered" evidence="8">
    <location>
        <begin position="381"/>
        <end position="412"/>
    </location>
</feature>
<dbReference type="EMBL" id="PVZC01000006">
    <property type="protein sequence ID" value="PRX97409.1"/>
    <property type="molecule type" value="Genomic_DNA"/>
</dbReference>
<feature type="transmembrane region" description="Helical" evidence="9">
    <location>
        <begin position="65"/>
        <end position="87"/>
    </location>
</feature>
<evidence type="ECO:0000256" key="7">
    <source>
        <dbReference type="ARBA" id="ARBA00023136"/>
    </source>
</evidence>
<keyword evidence="5 9" id="KW-0812">Transmembrane</keyword>
<dbReference type="AlphaFoldDB" id="A0A2T0Q0U2"/>
<evidence type="ECO:0000256" key="6">
    <source>
        <dbReference type="ARBA" id="ARBA00022989"/>
    </source>
</evidence>
<proteinExistence type="inferred from homology"/>
<evidence type="ECO:0000313" key="10">
    <source>
        <dbReference type="EMBL" id="PRX97409.1"/>
    </source>
</evidence>
<keyword evidence="7 9" id="KW-0472">Membrane</keyword>
<protein>
    <submittedName>
        <fullName evidence="10">Putative PurR-regulated permease PerM</fullName>
    </submittedName>
</protein>
<organism evidence="10 11">
    <name type="scientific">Allonocardiopsis opalescens</name>
    <dbReference type="NCBI Taxonomy" id="1144618"/>
    <lineage>
        <taxon>Bacteria</taxon>
        <taxon>Bacillati</taxon>
        <taxon>Actinomycetota</taxon>
        <taxon>Actinomycetes</taxon>
        <taxon>Streptosporangiales</taxon>
        <taxon>Allonocardiopsis</taxon>
    </lineage>
</organism>
<evidence type="ECO:0000313" key="11">
    <source>
        <dbReference type="Proteomes" id="UP000237846"/>
    </source>
</evidence>
<name>A0A2T0Q0U2_9ACTN</name>
<keyword evidence="6 9" id="KW-1133">Transmembrane helix</keyword>
<comment type="similarity">
    <text evidence="2">Belongs to the autoinducer-2 exporter (AI-2E) (TC 2.A.86) family.</text>
</comment>
<reference evidence="10 11" key="1">
    <citation type="submission" date="2018-03" db="EMBL/GenBank/DDBJ databases">
        <title>Genomic Encyclopedia of Archaeal and Bacterial Type Strains, Phase II (KMG-II): from individual species to whole genera.</title>
        <authorList>
            <person name="Goeker M."/>
        </authorList>
    </citation>
    <scope>NUCLEOTIDE SEQUENCE [LARGE SCALE GENOMIC DNA]</scope>
    <source>
        <strain evidence="10 11">DSM 45601</strain>
    </source>
</reference>
<feature type="compositionally biased region" description="Low complexity" evidence="8">
    <location>
        <begin position="389"/>
        <end position="404"/>
    </location>
</feature>
<feature type="transmembrane region" description="Helical" evidence="9">
    <location>
        <begin position="291"/>
        <end position="312"/>
    </location>
</feature>
<dbReference type="InterPro" id="IPR002549">
    <property type="entry name" value="AI-2E-like"/>
</dbReference>
<evidence type="ECO:0000256" key="4">
    <source>
        <dbReference type="ARBA" id="ARBA00022475"/>
    </source>
</evidence>
<dbReference type="RefSeq" id="WP_342755683.1">
    <property type="nucleotide sequence ID" value="NZ_PVZC01000006.1"/>
</dbReference>
<evidence type="ECO:0000256" key="8">
    <source>
        <dbReference type="SAM" id="MobiDB-lite"/>
    </source>
</evidence>
<dbReference type="PANTHER" id="PTHR21716">
    <property type="entry name" value="TRANSMEMBRANE PROTEIN"/>
    <property type="match status" value="1"/>
</dbReference>
<feature type="transmembrane region" description="Helical" evidence="9">
    <location>
        <begin position="41"/>
        <end position="59"/>
    </location>
</feature>
<dbReference type="GO" id="GO:0055085">
    <property type="term" value="P:transmembrane transport"/>
    <property type="evidence" value="ECO:0007669"/>
    <property type="project" value="TreeGrafter"/>
</dbReference>
<dbReference type="Pfam" id="PF01594">
    <property type="entry name" value="AI-2E_transport"/>
    <property type="match status" value="1"/>
</dbReference>
<dbReference type="PANTHER" id="PTHR21716:SF53">
    <property type="entry name" value="PERMEASE PERM-RELATED"/>
    <property type="match status" value="1"/>
</dbReference>
<feature type="transmembrane region" description="Helical" evidence="9">
    <location>
        <begin position="324"/>
        <end position="346"/>
    </location>
</feature>
<comment type="caution">
    <text evidence="10">The sequence shown here is derived from an EMBL/GenBank/DDBJ whole genome shotgun (WGS) entry which is preliminary data.</text>
</comment>
<dbReference type="Proteomes" id="UP000237846">
    <property type="component" value="Unassembled WGS sequence"/>
</dbReference>
<dbReference type="GO" id="GO:0005886">
    <property type="term" value="C:plasma membrane"/>
    <property type="evidence" value="ECO:0007669"/>
    <property type="project" value="UniProtKB-SubCell"/>
</dbReference>
<gene>
    <name evidence="10" type="ORF">CLV72_106448</name>
</gene>
<evidence type="ECO:0000256" key="3">
    <source>
        <dbReference type="ARBA" id="ARBA00022448"/>
    </source>
</evidence>
<accession>A0A2T0Q0U2</accession>
<evidence type="ECO:0000256" key="5">
    <source>
        <dbReference type="ARBA" id="ARBA00022692"/>
    </source>
</evidence>
<feature type="transmembrane region" description="Helical" evidence="9">
    <location>
        <begin position="176"/>
        <end position="201"/>
    </location>
</feature>